<dbReference type="GO" id="GO:0010457">
    <property type="term" value="P:centriole-centriole cohesion"/>
    <property type="evidence" value="ECO:0007669"/>
    <property type="project" value="TreeGrafter"/>
</dbReference>
<reference evidence="3" key="1">
    <citation type="submission" date="2021-01" db="EMBL/GenBank/DDBJ databases">
        <authorList>
            <person name="Zahm M."/>
            <person name="Roques C."/>
            <person name="Cabau C."/>
            <person name="Klopp C."/>
            <person name="Donnadieu C."/>
            <person name="Jouanno E."/>
            <person name="Lampietro C."/>
            <person name="Louis A."/>
            <person name="Herpin A."/>
            <person name="Echchiki A."/>
            <person name="Berthelot C."/>
            <person name="Parey E."/>
            <person name="Roest-Crollius H."/>
            <person name="Braasch I."/>
            <person name="Postlethwait J."/>
            <person name="Bobe J."/>
            <person name="Montfort J."/>
            <person name="Bouchez O."/>
            <person name="Begum T."/>
            <person name="Mejri S."/>
            <person name="Adams A."/>
            <person name="Chen W.-J."/>
            <person name="Guiguen Y."/>
        </authorList>
    </citation>
    <scope>NUCLEOTIDE SEQUENCE</scope>
    <source>
        <strain evidence="3">YG-15Mar2019-1</strain>
        <tissue evidence="3">Brain</tissue>
    </source>
</reference>
<evidence type="ECO:0000256" key="1">
    <source>
        <dbReference type="SAM" id="Coils"/>
    </source>
</evidence>
<organism evidence="3 4">
    <name type="scientific">Megalops atlanticus</name>
    <name type="common">Tarpon</name>
    <name type="synonym">Clupea gigantea</name>
    <dbReference type="NCBI Taxonomy" id="7932"/>
    <lineage>
        <taxon>Eukaryota</taxon>
        <taxon>Metazoa</taxon>
        <taxon>Chordata</taxon>
        <taxon>Craniata</taxon>
        <taxon>Vertebrata</taxon>
        <taxon>Euteleostomi</taxon>
        <taxon>Actinopterygii</taxon>
        <taxon>Neopterygii</taxon>
        <taxon>Teleostei</taxon>
        <taxon>Elopiformes</taxon>
        <taxon>Megalopidae</taxon>
        <taxon>Megalops</taxon>
    </lineage>
</organism>
<sequence>MASKDNNRIVLLEEEIRNLSEELVQCQADKEFVWSLWKRLQVANPDLTQAVSLVVEREKQKAEAKDRKVLEILQTKDYKIQELEQQVTSQHQEINNLAQRKWNVDADRAAMKKELSALQHKLRDRSQELKELREQWRRKEKEQQHTVRGLEEAKAGLDARCYDLQLNENKLHNQEVQWRQEKSCIESKAKAFENELREARQEVEDMHHKCSCLTAELSAQEAELTQRSDHVTKLRTELHEMQALYQQSMQHASEQAQLIQQLEGLNLDTQRAMRSQEAAHTADTVSYQKLYNELSMCYETLKSNEAQLRQSHMSLTTQLCQKEQRICELQARLQQAITAACLPVRLTNATLAEEKLQEVRKEPQSLAVIQQADSEEPSAAIRPSQSHDTETCLTRRQGAAVQRSRSLSPTSCGGPGLEIGLDGCTDRRIRELEELLRLKTEENNELRRVHAKQHERLRFIQTNYRTMKEQLRVAEDGQCQPKGGCLRAEPWQLRQEDSDAVWNELAYFKQLNKKLLTDKTNLEEELDVIRVQAVMDRATIQELRVCLWQEQEELALKEGEEAQVRSSTPQKPPAGRVGASLEEVEWSGWRSGCKPWRRRCRG</sequence>
<keyword evidence="1" id="KW-0175">Coiled coil</keyword>
<gene>
    <name evidence="3" type="ORF">MATL_G00227020</name>
</gene>
<feature type="coiled-coil region" evidence="1">
    <location>
        <begin position="182"/>
        <end position="216"/>
    </location>
</feature>
<evidence type="ECO:0000256" key="2">
    <source>
        <dbReference type="SAM" id="MobiDB-lite"/>
    </source>
</evidence>
<dbReference type="AlphaFoldDB" id="A0A9D3PJA1"/>
<feature type="region of interest" description="Disordered" evidence="2">
    <location>
        <begin position="559"/>
        <end position="578"/>
    </location>
</feature>
<protein>
    <recommendedName>
        <fullName evidence="5">Centlein</fullName>
    </recommendedName>
</protein>
<dbReference type="Gene3D" id="1.10.287.1490">
    <property type="match status" value="1"/>
</dbReference>
<keyword evidence="4" id="KW-1185">Reference proteome</keyword>
<feature type="coiled-coil region" evidence="1">
    <location>
        <begin position="80"/>
        <end position="153"/>
    </location>
</feature>
<evidence type="ECO:0000313" key="3">
    <source>
        <dbReference type="EMBL" id="KAG7459040.1"/>
    </source>
</evidence>
<dbReference type="OrthoDB" id="10011458at2759"/>
<dbReference type="InterPro" id="IPR038810">
    <property type="entry name" value="CNTLN"/>
</dbReference>
<dbReference type="Proteomes" id="UP001046870">
    <property type="component" value="Chromosome 20"/>
</dbReference>
<proteinExistence type="predicted"/>
<evidence type="ECO:0008006" key="5">
    <source>
        <dbReference type="Google" id="ProtNLM"/>
    </source>
</evidence>
<accession>A0A9D3PJA1</accession>
<dbReference type="EMBL" id="JAFDVH010000020">
    <property type="protein sequence ID" value="KAG7459040.1"/>
    <property type="molecule type" value="Genomic_DNA"/>
</dbReference>
<dbReference type="GO" id="GO:0005814">
    <property type="term" value="C:centriole"/>
    <property type="evidence" value="ECO:0007669"/>
    <property type="project" value="TreeGrafter"/>
</dbReference>
<feature type="coiled-coil region" evidence="1">
    <location>
        <begin position="2"/>
        <end position="29"/>
    </location>
</feature>
<comment type="caution">
    <text evidence="3">The sequence shown here is derived from an EMBL/GenBank/DDBJ whole genome shotgun (WGS) entry which is preliminary data.</text>
</comment>
<name>A0A9D3PJA1_MEGAT</name>
<dbReference type="PANTHER" id="PTHR18957:SF0">
    <property type="entry name" value="CENTLEIN"/>
    <property type="match status" value="1"/>
</dbReference>
<dbReference type="GO" id="GO:0005813">
    <property type="term" value="C:centrosome"/>
    <property type="evidence" value="ECO:0007669"/>
    <property type="project" value="TreeGrafter"/>
</dbReference>
<evidence type="ECO:0000313" key="4">
    <source>
        <dbReference type="Proteomes" id="UP001046870"/>
    </source>
</evidence>
<dbReference type="PANTHER" id="PTHR18957">
    <property type="entry name" value="CENTLEIN"/>
    <property type="match status" value="1"/>
</dbReference>